<feature type="compositionally biased region" description="Basic residues" evidence="1">
    <location>
        <begin position="55"/>
        <end position="66"/>
    </location>
</feature>
<dbReference type="RefSeq" id="XP_026678703.1">
    <property type="nucleotide sequence ID" value="XM_026822902.1"/>
</dbReference>
<protein>
    <submittedName>
        <fullName evidence="3">Uncharacterized protein LOC103508268</fullName>
    </submittedName>
</protein>
<feature type="compositionally biased region" description="Basic and acidic residues" evidence="1">
    <location>
        <begin position="113"/>
        <end position="124"/>
    </location>
</feature>
<feature type="compositionally biased region" description="Basic and acidic residues" evidence="1">
    <location>
        <begin position="89"/>
        <end position="100"/>
    </location>
</feature>
<dbReference type="Proteomes" id="UP000079169">
    <property type="component" value="Unplaced"/>
</dbReference>
<keyword evidence="2" id="KW-1185">Reference proteome</keyword>
<dbReference type="AlphaFoldDB" id="A0A3Q0IVM9"/>
<feature type="compositionally biased region" description="Acidic residues" evidence="1">
    <location>
        <begin position="72"/>
        <end position="88"/>
    </location>
</feature>
<name>A0A3Q0IVM9_DIACI</name>
<feature type="compositionally biased region" description="Acidic residues" evidence="1">
    <location>
        <begin position="35"/>
        <end position="48"/>
    </location>
</feature>
<proteinExistence type="predicted"/>
<dbReference type="PaxDb" id="121845-A0A3Q0IVM9"/>
<accession>A0A3Q0IVM9</accession>
<evidence type="ECO:0000313" key="3">
    <source>
        <dbReference type="RefSeq" id="XP_026678703.1"/>
    </source>
</evidence>
<reference evidence="3" key="1">
    <citation type="submission" date="2025-08" db="UniProtKB">
        <authorList>
            <consortium name="RefSeq"/>
        </authorList>
    </citation>
    <scope>IDENTIFICATION</scope>
</reference>
<dbReference type="KEGG" id="dci:103508268"/>
<gene>
    <name evidence="3" type="primary">LOC103508268</name>
</gene>
<dbReference type="STRING" id="121845.A0A3Q0IVM9"/>
<sequence>MVSVFKQNAKKWASIANDEIVSPLDLARRPYFSDEDDALDVQEEEETSLPELPRHIRTPKRSHTRLARPEENSDTENLESENQDEDLESERTGESERGEGESEVQVQEEQELSEARMKKSEKSTEPVPCTCGIFMSGQFHKASKAPPKGNAVIVSEMEETFPCTPVGNKQCTNKCLGMVIKHLPESPALICAAADRDIHKERAHLFVKNCKDEWHNSNLSAGREYCCKDNEMLKCPSS</sequence>
<feature type="region of interest" description="Disordered" evidence="1">
    <location>
        <begin position="35"/>
        <end position="126"/>
    </location>
</feature>
<evidence type="ECO:0000313" key="2">
    <source>
        <dbReference type="Proteomes" id="UP000079169"/>
    </source>
</evidence>
<dbReference type="GeneID" id="103508268"/>
<evidence type="ECO:0000256" key="1">
    <source>
        <dbReference type="SAM" id="MobiDB-lite"/>
    </source>
</evidence>
<organism evidence="2 3">
    <name type="scientific">Diaphorina citri</name>
    <name type="common">Asian citrus psyllid</name>
    <dbReference type="NCBI Taxonomy" id="121845"/>
    <lineage>
        <taxon>Eukaryota</taxon>
        <taxon>Metazoa</taxon>
        <taxon>Ecdysozoa</taxon>
        <taxon>Arthropoda</taxon>
        <taxon>Hexapoda</taxon>
        <taxon>Insecta</taxon>
        <taxon>Pterygota</taxon>
        <taxon>Neoptera</taxon>
        <taxon>Paraneoptera</taxon>
        <taxon>Hemiptera</taxon>
        <taxon>Sternorrhyncha</taxon>
        <taxon>Psylloidea</taxon>
        <taxon>Psyllidae</taxon>
        <taxon>Diaphorininae</taxon>
        <taxon>Diaphorina</taxon>
    </lineage>
</organism>